<keyword evidence="1" id="KW-1133">Transmembrane helix</keyword>
<proteinExistence type="predicted"/>
<name>A0A9P4HTX3_9PEZI</name>
<evidence type="ECO:0008006" key="4">
    <source>
        <dbReference type="Google" id="ProtNLM"/>
    </source>
</evidence>
<dbReference type="EMBL" id="ML978718">
    <property type="protein sequence ID" value="KAF2087970.1"/>
    <property type="molecule type" value="Genomic_DNA"/>
</dbReference>
<keyword evidence="1" id="KW-0472">Membrane</keyword>
<reference evidence="2" key="1">
    <citation type="journal article" date="2020" name="Stud. Mycol.">
        <title>101 Dothideomycetes genomes: a test case for predicting lifestyles and emergence of pathogens.</title>
        <authorList>
            <person name="Haridas S."/>
            <person name="Albert R."/>
            <person name="Binder M."/>
            <person name="Bloem J."/>
            <person name="Labutti K."/>
            <person name="Salamov A."/>
            <person name="Andreopoulos B."/>
            <person name="Baker S."/>
            <person name="Barry K."/>
            <person name="Bills G."/>
            <person name="Bluhm B."/>
            <person name="Cannon C."/>
            <person name="Castanera R."/>
            <person name="Culley D."/>
            <person name="Daum C."/>
            <person name="Ezra D."/>
            <person name="Gonzalez J."/>
            <person name="Henrissat B."/>
            <person name="Kuo A."/>
            <person name="Liang C."/>
            <person name="Lipzen A."/>
            <person name="Lutzoni F."/>
            <person name="Magnuson J."/>
            <person name="Mondo S."/>
            <person name="Nolan M."/>
            <person name="Ohm R."/>
            <person name="Pangilinan J."/>
            <person name="Park H.-J."/>
            <person name="Ramirez L."/>
            <person name="Alfaro M."/>
            <person name="Sun H."/>
            <person name="Tritt A."/>
            <person name="Yoshinaga Y."/>
            <person name="Zwiers L.-H."/>
            <person name="Turgeon B."/>
            <person name="Goodwin S."/>
            <person name="Spatafora J."/>
            <person name="Crous P."/>
            <person name="Grigoriev I."/>
        </authorList>
    </citation>
    <scope>NUCLEOTIDE SEQUENCE</scope>
    <source>
        <strain evidence="2">CBS 121410</strain>
    </source>
</reference>
<protein>
    <recommendedName>
        <fullName evidence="4">NADH-ubiquinone oxidoreductase 14 kDa subunit</fullName>
    </recommendedName>
</protein>
<evidence type="ECO:0000313" key="2">
    <source>
        <dbReference type="EMBL" id="KAF2087970.1"/>
    </source>
</evidence>
<dbReference type="PANTHER" id="PTHR39218:SF1">
    <property type="entry name" value="OXIDOREDUCTASE 14 KDA SUBUNIT, PUTATIVE (AFU_ORTHOLOGUE AFUA_1G12110)-RELATED"/>
    <property type="match status" value="1"/>
</dbReference>
<comment type="caution">
    <text evidence="2">The sequence shown here is derived from an EMBL/GenBank/DDBJ whole genome shotgun (WGS) entry which is preliminary data.</text>
</comment>
<gene>
    <name evidence="2" type="ORF">K490DRAFT_65250</name>
</gene>
<evidence type="ECO:0000313" key="3">
    <source>
        <dbReference type="Proteomes" id="UP000799776"/>
    </source>
</evidence>
<accession>A0A9P4HTX3</accession>
<feature type="transmembrane region" description="Helical" evidence="1">
    <location>
        <begin position="35"/>
        <end position="51"/>
    </location>
</feature>
<dbReference type="Proteomes" id="UP000799776">
    <property type="component" value="Unassembled WGS sequence"/>
</dbReference>
<keyword evidence="3" id="KW-1185">Reference proteome</keyword>
<organism evidence="2 3">
    <name type="scientific">Saccharata proteae CBS 121410</name>
    <dbReference type="NCBI Taxonomy" id="1314787"/>
    <lineage>
        <taxon>Eukaryota</taxon>
        <taxon>Fungi</taxon>
        <taxon>Dikarya</taxon>
        <taxon>Ascomycota</taxon>
        <taxon>Pezizomycotina</taxon>
        <taxon>Dothideomycetes</taxon>
        <taxon>Dothideomycetes incertae sedis</taxon>
        <taxon>Botryosphaeriales</taxon>
        <taxon>Saccharataceae</taxon>
        <taxon>Saccharata</taxon>
    </lineage>
</organism>
<sequence>MPLHKILFWSGFGVAVRFWQLGIEMRPFFQKHERFIYIIYAGIGGGFGYWLQGVEQRNEKRLNDKRDMLLAKRARRAALLAAETPDAGAGTTA</sequence>
<evidence type="ECO:0000256" key="1">
    <source>
        <dbReference type="SAM" id="Phobius"/>
    </source>
</evidence>
<dbReference type="AlphaFoldDB" id="A0A9P4HTX3"/>
<keyword evidence="1" id="KW-0812">Transmembrane</keyword>
<dbReference type="OrthoDB" id="2141050at2759"/>
<dbReference type="PANTHER" id="PTHR39218">
    <property type="entry name" value="OXIDOREDUCTASE 14 KDA SUBUNIT, PUTATIVE (AFU_ORTHOLOGUE AFUA_1G12110)-RELATED"/>
    <property type="match status" value="1"/>
</dbReference>